<dbReference type="EMBL" id="CACVKT020000137">
    <property type="protein sequence ID" value="CAC5356291.1"/>
    <property type="molecule type" value="Genomic_DNA"/>
</dbReference>
<proteinExistence type="predicted"/>
<dbReference type="Proteomes" id="UP000507470">
    <property type="component" value="Unassembled WGS sequence"/>
</dbReference>
<keyword evidence="2" id="KW-1185">Reference proteome</keyword>
<name>A0A6J7ZSJ9_MYTCO</name>
<sequence length="224" mass="25242">MKSDYKQKIYDLLTNEIDRDPKEYWKILKSLKLTDDEKEIPEIYQLEENIIKHIQNQANPPTVNIQIHGKKSFMIALPKSGHLNDPNRGNLGVYRVAVEDKISIASRLEVVVQGEVRNYDSIVKVTGIIEQSKEFLDRGKALIEKSVVHVTSNKIVKLMNISDRVPVLNVSTVVGNLSGAEVVGQVYNDKGCVLSNELEKLLDRSSASPEQGQNDNCLELLLEF</sequence>
<evidence type="ECO:0000313" key="2">
    <source>
        <dbReference type="Proteomes" id="UP000507470"/>
    </source>
</evidence>
<dbReference type="OrthoDB" id="10355852at2759"/>
<organism evidence="1 2">
    <name type="scientific">Mytilus coruscus</name>
    <name type="common">Sea mussel</name>
    <dbReference type="NCBI Taxonomy" id="42192"/>
    <lineage>
        <taxon>Eukaryota</taxon>
        <taxon>Metazoa</taxon>
        <taxon>Spiralia</taxon>
        <taxon>Lophotrochozoa</taxon>
        <taxon>Mollusca</taxon>
        <taxon>Bivalvia</taxon>
        <taxon>Autobranchia</taxon>
        <taxon>Pteriomorphia</taxon>
        <taxon>Mytilida</taxon>
        <taxon>Mytiloidea</taxon>
        <taxon>Mytilidae</taxon>
        <taxon>Mytilinae</taxon>
        <taxon>Mytilus</taxon>
    </lineage>
</organism>
<dbReference type="AlphaFoldDB" id="A0A6J7ZSJ9"/>
<evidence type="ECO:0000313" key="1">
    <source>
        <dbReference type="EMBL" id="CAC5356291.1"/>
    </source>
</evidence>
<accession>A0A6J7ZSJ9</accession>
<reference evidence="1 2" key="1">
    <citation type="submission" date="2020-06" db="EMBL/GenBank/DDBJ databases">
        <authorList>
            <person name="Li R."/>
            <person name="Bekaert M."/>
        </authorList>
    </citation>
    <scope>NUCLEOTIDE SEQUENCE [LARGE SCALE GENOMIC DNA]</scope>
    <source>
        <strain evidence="2">wild</strain>
    </source>
</reference>
<protein>
    <submittedName>
        <fullName evidence="1">Uncharacterized protein</fullName>
    </submittedName>
</protein>
<gene>
    <name evidence="1" type="ORF">MCOR_540</name>
</gene>